<proteinExistence type="predicted"/>
<sequence length="103" mass="11716">MEPTNLQVFMGEVNKTAKTETIGVYHQVPFRMSTWNFERLEGLRNYMSEPRNKVLNSLIEIALDQVFSELEKGDENIKNAILSECAKVNAIQKHDGSGDLDND</sequence>
<gene>
    <name evidence="1" type="ORF">EXU28_18795</name>
</gene>
<dbReference type="RefSeq" id="WP_130169035.1">
    <property type="nucleotide sequence ID" value="NZ_SGSQ01000063.1"/>
</dbReference>
<protein>
    <submittedName>
        <fullName evidence="1">Uncharacterized protein</fullName>
    </submittedName>
</protein>
<accession>A0A4Q7AED1</accession>
<organism evidence="1 2">
    <name type="scientific">Acinetobacter wuhouensis</name>
    <dbReference type="NCBI Taxonomy" id="1879050"/>
    <lineage>
        <taxon>Bacteria</taxon>
        <taxon>Pseudomonadati</taxon>
        <taxon>Pseudomonadota</taxon>
        <taxon>Gammaproteobacteria</taxon>
        <taxon>Moraxellales</taxon>
        <taxon>Moraxellaceae</taxon>
        <taxon>Acinetobacter</taxon>
    </lineage>
</organism>
<dbReference type="Proteomes" id="UP000293863">
    <property type="component" value="Unassembled WGS sequence"/>
</dbReference>
<name>A0A4Q7AED1_9GAMM</name>
<evidence type="ECO:0000313" key="2">
    <source>
        <dbReference type="Proteomes" id="UP000293863"/>
    </source>
</evidence>
<reference evidence="1 2" key="1">
    <citation type="submission" date="2019-02" db="EMBL/GenBank/DDBJ databases">
        <title>The Batch Genome Submission of Acinetobacter spp. strains.</title>
        <authorList>
            <person name="Qin J."/>
            <person name="Hu Y."/>
            <person name="Ye H."/>
            <person name="Wei L."/>
            <person name="Feng Y."/>
            <person name="Zong Z."/>
        </authorList>
    </citation>
    <scope>NUCLEOTIDE SEQUENCE [LARGE SCALE GENOMIC DNA]</scope>
    <source>
        <strain evidence="1 2">WCHAW060049</strain>
    </source>
</reference>
<dbReference type="EMBL" id="SGSQ01000063">
    <property type="protein sequence ID" value="RZG42627.1"/>
    <property type="molecule type" value="Genomic_DNA"/>
</dbReference>
<keyword evidence="2" id="KW-1185">Reference proteome</keyword>
<comment type="caution">
    <text evidence="1">The sequence shown here is derived from an EMBL/GenBank/DDBJ whole genome shotgun (WGS) entry which is preliminary data.</text>
</comment>
<dbReference type="AlphaFoldDB" id="A0A4Q7AED1"/>
<evidence type="ECO:0000313" key="1">
    <source>
        <dbReference type="EMBL" id="RZG42627.1"/>
    </source>
</evidence>